<evidence type="ECO:0000256" key="1">
    <source>
        <dbReference type="SAM" id="Phobius"/>
    </source>
</evidence>
<dbReference type="Gene3D" id="1.20.1070.10">
    <property type="entry name" value="Rhodopsin 7-helix transmembrane proteins"/>
    <property type="match status" value="1"/>
</dbReference>
<feature type="transmembrane region" description="Helical" evidence="1">
    <location>
        <begin position="60"/>
        <end position="84"/>
    </location>
</feature>
<keyword evidence="1" id="KW-1133">Transmembrane helix</keyword>
<organism evidence="2 3">
    <name type="scientific">Rangifer tarandus platyrhynchus</name>
    <name type="common">Svalbard reindeer</name>
    <dbReference type="NCBI Taxonomy" id="3082113"/>
    <lineage>
        <taxon>Eukaryota</taxon>
        <taxon>Metazoa</taxon>
        <taxon>Chordata</taxon>
        <taxon>Craniata</taxon>
        <taxon>Vertebrata</taxon>
        <taxon>Euteleostomi</taxon>
        <taxon>Mammalia</taxon>
        <taxon>Eutheria</taxon>
        <taxon>Laurasiatheria</taxon>
        <taxon>Artiodactyla</taxon>
        <taxon>Ruminantia</taxon>
        <taxon>Pecora</taxon>
        <taxon>Cervidae</taxon>
        <taxon>Odocoileinae</taxon>
        <taxon>Rangifer</taxon>
    </lineage>
</organism>
<dbReference type="EMBL" id="OX459964">
    <property type="protein sequence ID" value="CAI9168294.1"/>
    <property type="molecule type" value="Genomic_DNA"/>
</dbReference>
<keyword evidence="1" id="KW-0812">Transmembrane</keyword>
<keyword evidence="1" id="KW-0472">Membrane</keyword>
<name>A0ABN8Z3K7_RANTA</name>
<evidence type="ECO:0000313" key="3">
    <source>
        <dbReference type="Proteomes" id="UP001176941"/>
    </source>
</evidence>
<evidence type="ECO:0000313" key="2">
    <source>
        <dbReference type="EMBL" id="CAI9168294.1"/>
    </source>
</evidence>
<accession>A0ABN8Z3K7</accession>
<feature type="transmembrane region" description="Helical" evidence="1">
    <location>
        <begin position="26"/>
        <end position="48"/>
    </location>
</feature>
<protein>
    <recommendedName>
        <fullName evidence="4">G-protein coupled receptors family 1 profile domain-containing protein</fullName>
    </recommendedName>
</protein>
<proteinExistence type="predicted"/>
<evidence type="ECO:0008006" key="4">
    <source>
        <dbReference type="Google" id="ProtNLM"/>
    </source>
</evidence>
<keyword evidence="3" id="KW-1185">Reference proteome</keyword>
<sequence length="135" mass="14609">MGWLLWTQPRGPEGESAREHQENTRLILVALLVFVLMWGPCSVLGYVAAVGDLPATPVAYMASSLCTLLAYSNCAVTSILCFYLSRPFRAGLRDLFRRPLAARYPRAVGGAGVVMESVQPGRDRAPGSLWGLVGV</sequence>
<dbReference type="SUPFAM" id="SSF81321">
    <property type="entry name" value="Family A G protein-coupled receptor-like"/>
    <property type="match status" value="1"/>
</dbReference>
<dbReference type="Proteomes" id="UP001176941">
    <property type="component" value="Chromosome 28"/>
</dbReference>
<gene>
    <name evidence="2" type="ORF">MRATA1EN1_LOCUS17256</name>
</gene>
<reference evidence="2" key="1">
    <citation type="submission" date="2023-04" db="EMBL/GenBank/DDBJ databases">
        <authorList>
            <consortium name="ELIXIR-Norway"/>
        </authorList>
    </citation>
    <scope>NUCLEOTIDE SEQUENCE [LARGE SCALE GENOMIC DNA]</scope>
</reference>